<dbReference type="GO" id="GO:0009986">
    <property type="term" value="C:cell surface"/>
    <property type="evidence" value="ECO:0007669"/>
    <property type="project" value="UniProtKB-SubCell"/>
</dbReference>
<dbReference type="Proteomes" id="UP000030153">
    <property type="component" value="Unassembled WGS sequence"/>
</dbReference>
<dbReference type="GO" id="GO:0030420">
    <property type="term" value="P:establishment of competence for transformation"/>
    <property type="evidence" value="ECO:0007669"/>
    <property type="project" value="UniProtKB-KW"/>
</dbReference>
<dbReference type="STRING" id="1385513.N780_02790"/>
<dbReference type="Gene3D" id="3.30.700.10">
    <property type="entry name" value="Glycoprotein, Type 4 Pilin"/>
    <property type="match status" value="1"/>
</dbReference>
<reference evidence="4 5" key="1">
    <citation type="submission" date="2013-08" db="EMBL/GenBank/DDBJ databases">
        <title>Genome of Pontibacillus chungwhensis.</title>
        <authorList>
            <person name="Wang Q."/>
            <person name="Wang G."/>
        </authorList>
    </citation>
    <scope>NUCLEOTIDE SEQUENCE [LARGE SCALE GENOMIC DNA]</scope>
    <source>
        <strain evidence="4 5">BH030062</strain>
    </source>
</reference>
<dbReference type="OrthoDB" id="2456766at2"/>
<evidence type="ECO:0008006" key="6">
    <source>
        <dbReference type="Google" id="ProtNLM"/>
    </source>
</evidence>
<feature type="transmembrane region" description="Helical" evidence="3">
    <location>
        <begin position="20"/>
        <end position="38"/>
    </location>
</feature>
<dbReference type="AlphaFoldDB" id="A0A0A2VB81"/>
<dbReference type="RefSeq" id="WP_036784656.1">
    <property type="nucleotide sequence ID" value="NZ_AVBG01000009.1"/>
</dbReference>
<keyword evidence="3" id="KW-1133">Transmembrane helix</keyword>
<keyword evidence="5" id="KW-1185">Reference proteome</keyword>
<dbReference type="InterPro" id="IPR045584">
    <property type="entry name" value="Pilin-like"/>
</dbReference>
<name>A0A0A2VB81_9BACI</name>
<sequence length="151" mass="16855">MKNGYKIQKNKEKGFTLLEILAALAILGVLVVVMIPFFTNYAVFTSKAEENVDAINLAEKVMYEVVEDYPLDSYISRASIANCDTTPNLLPSGNGLPKNISGDKVYEVKGLLCSRPGKQSGGENVNLYQLKIELWNEQTMVTETFTYVNYK</sequence>
<dbReference type="InterPro" id="IPR012902">
    <property type="entry name" value="N_methyl_site"/>
</dbReference>
<evidence type="ECO:0000313" key="4">
    <source>
        <dbReference type="EMBL" id="KGP90920.1"/>
    </source>
</evidence>
<keyword evidence="3" id="KW-0812">Transmembrane</keyword>
<dbReference type="PROSITE" id="PS00409">
    <property type="entry name" value="PROKAR_NTER_METHYL"/>
    <property type="match status" value="1"/>
</dbReference>
<dbReference type="eggNOG" id="ENOG50338PC">
    <property type="taxonomic scope" value="Bacteria"/>
</dbReference>
<proteinExistence type="predicted"/>
<accession>A0A0A2VB81</accession>
<comment type="caution">
    <text evidence="4">The sequence shown here is derived from an EMBL/GenBank/DDBJ whole genome shotgun (WGS) entry which is preliminary data.</text>
</comment>
<dbReference type="Pfam" id="PF07963">
    <property type="entry name" value="N_methyl"/>
    <property type="match status" value="1"/>
</dbReference>
<evidence type="ECO:0000256" key="2">
    <source>
        <dbReference type="ARBA" id="ARBA00023287"/>
    </source>
</evidence>
<gene>
    <name evidence="4" type="ORF">N780_02790</name>
</gene>
<evidence type="ECO:0000256" key="1">
    <source>
        <dbReference type="ARBA" id="ARBA00004241"/>
    </source>
</evidence>
<comment type="subcellular location">
    <subcellularLocation>
        <location evidence="1">Cell surface</location>
    </subcellularLocation>
</comment>
<evidence type="ECO:0000313" key="5">
    <source>
        <dbReference type="Proteomes" id="UP000030153"/>
    </source>
</evidence>
<dbReference type="SUPFAM" id="SSF54523">
    <property type="entry name" value="Pili subunits"/>
    <property type="match status" value="1"/>
</dbReference>
<keyword evidence="2" id="KW-0178">Competence</keyword>
<dbReference type="EMBL" id="AVBG01000009">
    <property type="protein sequence ID" value="KGP90920.1"/>
    <property type="molecule type" value="Genomic_DNA"/>
</dbReference>
<organism evidence="4 5">
    <name type="scientific">Pontibacillus chungwhensis BH030062</name>
    <dbReference type="NCBI Taxonomy" id="1385513"/>
    <lineage>
        <taxon>Bacteria</taxon>
        <taxon>Bacillati</taxon>
        <taxon>Bacillota</taxon>
        <taxon>Bacilli</taxon>
        <taxon>Bacillales</taxon>
        <taxon>Bacillaceae</taxon>
        <taxon>Pontibacillus</taxon>
    </lineage>
</organism>
<dbReference type="NCBIfam" id="TIGR02532">
    <property type="entry name" value="IV_pilin_GFxxxE"/>
    <property type="match status" value="1"/>
</dbReference>
<keyword evidence="3" id="KW-0472">Membrane</keyword>
<protein>
    <recommendedName>
        <fullName evidence="6">Prepilin-type N-terminal cleavage/methylation domain-containing protein</fullName>
    </recommendedName>
</protein>
<evidence type="ECO:0000256" key="3">
    <source>
        <dbReference type="SAM" id="Phobius"/>
    </source>
</evidence>